<dbReference type="RefSeq" id="WP_326762450.1">
    <property type="nucleotide sequence ID" value="NZ_CP108382.1"/>
</dbReference>
<evidence type="ECO:0000313" key="3">
    <source>
        <dbReference type="Proteomes" id="UP001340816"/>
    </source>
</evidence>
<evidence type="ECO:0000313" key="2">
    <source>
        <dbReference type="EMBL" id="WSD20848.1"/>
    </source>
</evidence>
<keyword evidence="3" id="KW-1185">Reference proteome</keyword>
<feature type="compositionally biased region" description="Polar residues" evidence="1">
    <location>
        <begin position="35"/>
        <end position="47"/>
    </location>
</feature>
<dbReference type="GeneID" id="93925583"/>
<evidence type="ECO:0000256" key="1">
    <source>
        <dbReference type="SAM" id="MobiDB-lite"/>
    </source>
</evidence>
<feature type="compositionally biased region" description="Basic residues" evidence="1">
    <location>
        <begin position="14"/>
        <end position="33"/>
    </location>
</feature>
<protein>
    <recommendedName>
        <fullName evidence="4">Excinuclease ABC subunit A</fullName>
    </recommendedName>
</protein>
<dbReference type="EMBL" id="CP109135">
    <property type="protein sequence ID" value="WSD20848.1"/>
    <property type="molecule type" value="Genomic_DNA"/>
</dbReference>
<accession>A0ABZ1HQG1</accession>
<dbReference type="Proteomes" id="UP001340816">
    <property type="component" value="Chromosome"/>
</dbReference>
<feature type="region of interest" description="Disordered" evidence="1">
    <location>
        <begin position="1"/>
        <end position="47"/>
    </location>
</feature>
<gene>
    <name evidence="2" type="ORF">OHB35_50610</name>
</gene>
<name>A0ABZ1HQG1_STRPH</name>
<organism evidence="2 3">
    <name type="scientific">Streptomyces phaeochromogenes</name>
    <dbReference type="NCBI Taxonomy" id="1923"/>
    <lineage>
        <taxon>Bacteria</taxon>
        <taxon>Bacillati</taxon>
        <taxon>Actinomycetota</taxon>
        <taxon>Actinomycetes</taxon>
        <taxon>Kitasatosporales</taxon>
        <taxon>Streptomycetaceae</taxon>
        <taxon>Streptomyces</taxon>
        <taxon>Streptomyces phaeochromogenes group</taxon>
    </lineage>
</organism>
<proteinExistence type="predicted"/>
<reference evidence="2 3" key="1">
    <citation type="submission" date="2022-10" db="EMBL/GenBank/DDBJ databases">
        <title>The complete genomes of actinobacterial strains from the NBC collection.</title>
        <authorList>
            <person name="Joergensen T.S."/>
            <person name="Alvarez Arevalo M."/>
            <person name="Sterndorff E.B."/>
            <person name="Faurdal D."/>
            <person name="Vuksanovic O."/>
            <person name="Mourched A.-S."/>
            <person name="Charusanti P."/>
            <person name="Shaw S."/>
            <person name="Blin K."/>
            <person name="Weber T."/>
        </authorList>
    </citation>
    <scope>NUCLEOTIDE SEQUENCE [LARGE SCALE GENOMIC DNA]</scope>
    <source>
        <strain evidence="2 3">NBC 01752</strain>
    </source>
</reference>
<feature type="compositionally biased region" description="Basic and acidic residues" evidence="1">
    <location>
        <begin position="1"/>
        <end position="10"/>
    </location>
</feature>
<sequence>MAITKTEKAPAKKTAARKTAKKTAAKKAIRRPRSASCSLSTSMPGDE</sequence>
<evidence type="ECO:0008006" key="4">
    <source>
        <dbReference type="Google" id="ProtNLM"/>
    </source>
</evidence>